<reference evidence="9" key="1">
    <citation type="submission" date="2020-10" db="EMBL/GenBank/DDBJ databases">
        <authorList>
            <person name="Gilroy R."/>
        </authorList>
    </citation>
    <scope>NUCLEOTIDE SEQUENCE</scope>
    <source>
        <strain evidence="9">CHK165-10780</strain>
    </source>
</reference>
<comment type="caution">
    <text evidence="4">Lacks conserved residue(s) required for the propagation of feature annotation.</text>
</comment>
<dbReference type="NCBIfam" id="TIGR00071">
    <property type="entry name" value="hisT_truA"/>
    <property type="match status" value="1"/>
</dbReference>
<evidence type="ECO:0000256" key="6">
    <source>
        <dbReference type="PIRSR" id="PIRSR001430-2"/>
    </source>
</evidence>
<feature type="binding site" evidence="4 6">
    <location>
        <position position="111"/>
    </location>
    <ligand>
        <name>substrate</name>
    </ligand>
</feature>
<protein>
    <recommendedName>
        <fullName evidence="4">tRNA pseudouridine synthase A</fullName>
        <ecNumber evidence="4">5.4.99.12</ecNumber>
    </recommendedName>
    <alternativeName>
        <fullName evidence="4">tRNA pseudouridine(38-40) synthase</fullName>
    </alternativeName>
    <alternativeName>
        <fullName evidence="4">tRNA pseudouridylate synthase I</fullName>
    </alternativeName>
    <alternativeName>
        <fullName evidence="4">tRNA-uridine isomerase I</fullName>
    </alternativeName>
</protein>
<dbReference type="FunFam" id="3.30.70.580:FF:000001">
    <property type="entry name" value="tRNA pseudouridine synthase A"/>
    <property type="match status" value="1"/>
</dbReference>
<dbReference type="SUPFAM" id="SSF55120">
    <property type="entry name" value="Pseudouridine synthase"/>
    <property type="match status" value="1"/>
</dbReference>
<dbReference type="InterPro" id="IPR020103">
    <property type="entry name" value="PsdUridine_synth_cat_dom_sf"/>
</dbReference>
<comment type="catalytic activity">
    <reaction evidence="4 7">
        <text>uridine(38/39/40) in tRNA = pseudouridine(38/39/40) in tRNA</text>
        <dbReference type="Rhea" id="RHEA:22376"/>
        <dbReference type="Rhea" id="RHEA-COMP:10085"/>
        <dbReference type="Rhea" id="RHEA-COMP:10087"/>
        <dbReference type="ChEBI" id="CHEBI:65314"/>
        <dbReference type="ChEBI" id="CHEBI:65315"/>
        <dbReference type="EC" id="5.4.99.12"/>
    </reaction>
</comment>
<dbReference type="Pfam" id="PF01416">
    <property type="entry name" value="PseudoU_synth_1"/>
    <property type="match status" value="2"/>
</dbReference>
<keyword evidence="2 4" id="KW-0819">tRNA processing</keyword>
<dbReference type="HAMAP" id="MF_00171">
    <property type="entry name" value="TruA"/>
    <property type="match status" value="1"/>
</dbReference>
<evidence type="ECO:0000259" key="8">
    <source>
        <dbReference type="Pfam" id="PF01416"/>
    </source>
</evidence>
<evidence type="ECO:0000256" key="5">
    <source>
        <dbReference type="PIRSR" id="PIRSR001430-1"/>
    </source>
</evidence>
<feature type="domain" description="Pseudouridine synthase I TruA alpha/beta" evidence="8">
    <location>
        <begin position="143"/>
        <end position="248"/>
    </location>
</feature>
<dbReference type="PANTHER" id="PTHR11142">
    <property type="entry name" value="PSEUDOURIDYLATE SYNTHASE"/>
    <property type="match status" value="1"/>
</dbReference>
<reference evidence="9" key="2">
    <citation type="journal article" date="2021" name="PeerJ">
        <title>Extensive microbial diversity within the chicken gut microbiome revealed by metagenomics and culture.</title>
        <authorList>
            <person name="Gilroy R."/>
            <person name="Ravi A."/>
            <person name="Getino M."/>
            <person name="Pursley I."/>
            <person name="Horton D.L."/>
            <person name="Alikhan N.F."/>
            <person name="Baker D."/>
            <person name="Gharbi K."/>
            <person name="Hall N."/>
            <person name="Watson M."/>
            <person name="Adriaenssens E.M."/>
            <person name="Foster-Nyarko E."/>
            <person name="Jarju S."/>
            <person name="Secka A."/>
            <person name="Antonio M."/>
            <person name="Oren A."/>
            <person name="Chaudhuri R.R."/>
            <person name="La Ragione R."/>
            <person name="Hildebrand F."/>
            <person name="Pallen M.J."/>
        </authorList>
    </citation>
    <scope>NUCLEOTIDE SEQUENCE</scope>
    <source>
        <strain evidence="9">CHK165-10780</strain>
    </source>
</reference>
<dbReference type="InterPro" id="IPR001406">
    <property type="entry name" value="PsdUridine_synth_TruA"/>
</dbReference>
<feature type="domain" description="Pseudouridine synthase I TruA alpha/beta" evidence="8">
    <location>
        <begin position="8"/>
        <end position="104"/>
    </location>
</feature>
<proteinExistence type="inferred from homology"/>
<evidence type="ECO:0000256" key="3">
    <source>
        <dbReference type="ARBA" id="ARBA00023235"/>
    </source>
</evidence>
<dbReference type="InterPro" id="IPR020095">
    <property type="entry name" value="PsdUridine_synth_TruA_C"/>
</dbReference>
<gene>
    <name evidence="4 9" type="primary">truA</name>
    <name evidence="9" type="ORF">IAC85_00900</name>
</gene>
<dbReference type="GO" id="GO:0003723">
    <property type="term" value="F:RNA binding"/>
    <property type="evidence" value="ECO:0007669"/>
    <property type="project" value="InterPro"/>
</dbReference>
<feature type="active site" description="Nucleophile" evidence="4 5">
    <location>
        <position position="53"/>
    </location>
</feature>
<dbReference type="PANTHER" id="PTHR11142:SF0">
    <property type="entry name" value="TRNA PSEUDOURIDINE SYNTHASE-LIKE 1"/>
    <property type="match status" value="1"/>
</dbReference>
<dbReference type="InterPro" id="IPR020097">
    <property type="entry name" value="PsdUridine_synth_TruA_a/b_dom"/>
</dbReference>
<dbReference type="Gene3D" id="3.30.70.580">
    <property type="entry name" value="Pseudouridine synthase I, catalytic domain, N-terminal subdomain"/>
    <property type="match status" value="1"/>
</dbReference>
<organism evidence="9 10">
    <name type="scientific">Candidatus Faecenecus gallistercoris</name>
    <dbReference type="NCBI Taxonomy" id="2840793"/>
    <lineage>
        <taxon>Bacteria</taxon>
        <taxon>Bacillati</taxon>
        <taxon>Bacillota</taxon>
        <taxon>Bacillota incertae sedis</taxon>
        <taxon>Candidatus Faecenecus</taxon>
    </lineage>
</organism>
<comment type="function">
    <text evidence="4">Formation of pseudouridine at positions 38, 39 and 40 in the anticodon stem and loop of transfer RNAs.</text>
</comment>
<keyword evidence="3 4" id="KW-0413">Isomerase</keyword>
<dbReference type="AlphaFoldDB" id="A0A9D0YZH9"/>
<dbReference type="EC" id="5.4.99.12" evidence="4"/>
<comment type="caution">
    <text evidence="9">The sequence shown here is derived from an EMBL/GenBank/DDBJ whole genome shotgun (WGS) entry which is preliminary data.</text>
</comment>
<evidence type="ECO:0000256" key="2">
    <source>
        <dbReference type="ARBA" id="ARBA00022694"/>
    </source>
</evidence>
<dbReference type="Gene3D" id="3.30.70.660">
    <property type="entry name" value="Pseudouridine synthase I, catalytic domain, C-terminal subdomain"/>
    <property type="match status" value="1"/>
</dbReference>
<dbReference type="Proteomes" id="UP000886725">
    <property type="component" value="Unassembled WGS sequence"/>
</dbReference>
<dbReference type="GO" id="GO:0160147">
    <property type="term" value="F:tRNA pseudouridine(38-40) synthase activity"/>
    <property type="evidence" value="ECO:0007669"/>
    <property type="project" value="UniProtKB-EC"/>
</dbReference>
<dbReference type="EMBL" id="DVFU01000023">
    <property type="protein sequence ID" value="HIQ64276.1"/>
    <property type="molecule type" value="Genomic_DNA"/>
</dbReference>
<evidence type="ECO:0000313" key="9">
    <source>
        <dbReference type="EMBL" id="HIQ64276.1"/>
    </source>
</evidence>
<dbReference type="InterPro" id="IPR020094">
    <property type="entry name" value="TruA/RsuA/RluB/E/F_N"/>
</dbReference>
<evidence type="ECO:0000256" key="7">
    <source>
        <dbReference type="RuleBase" id="RU003792"/>
    </source>
</evidence>
<evidence type="ECO:0000256" key="4">
    <source>
        <dbReference type="HAMAP-Rule" id="MF_00171"/>
    </source>
</evidence>
<comment type="similarity">
    <text evidence="1 4 7">Belongs to the tRNA pseudouridine synthase TruA family.</text>
</comment>
<name>A0A9D0YZH9_9FIRM</name>
<dbReference type="GO" id="GO:0031119">
    <property type="term" value="P:tRNA pseudouridine synthesis"/>
    <property type="evidence" value="ECO:0007669"/>
    <property type="project" value="UniProtKB-UniRule"/>
</dbReference>
<sequence length="249" mass="28357">MSRYKIVFSYDGSQFAGYQCQPNLRTVQGELEKAVSYINGQKKTVVHSSGRTDALVHALGQVAHFDLQVQITENKLKRALNSNLPDDIHVISACQVADDFHARYMVTSKEYEYIMNLGEYNPLERCYVHQCCHALDLEAMKKALSYLEGEHDFRAFVSENKNHENCVRTIYETSLTIDALNPSKIHIYFKGSGFLKYQVRNMVGTLIRIGEGKMEPERMLAILESKDRMKAGRTAPACGLYLVKVNYEV</sequence>
<evidence type="ECO:0000313" key="10">
    <source>
        <dbReference type="Proteomes" id="UP000886725"/>
    </source>
</evidence>
<evidence type="ECO:0000256" key="1">
    <source>
        <dbReference type="ARBA" id="ARBA00009375"/>
    </source>
</evidence>
<comment type="subunit">
    <text evidence="4">Homodimer.</text>
</comment>
<accession>A0A9D0YZH9</accession>
<dbReference type="CDD" id="cd02570">
    <property type="entry name" value="PseudoU_synth_EcTruA"/>
    <property type="match status" value="1"/>
</dbReference>
<dbReference type="PIRSF" id="PIRSF001430">
    <property type="entry name" value="tRNA_psdUrid_synth"/>
    <property type="match status" value="1"/>
</dbReference>